<sequence length="183" mass="21575">MANLIKDNFTISYEDNIQIVDPEEKENRKEKINQYSHCLSNVDLIIRLDDKILFIELKNFNNVSQHDFKEVLNSFKIDKPLNKESIIYELIQKGRGSFIKEYSSENINDKDIYYFIIFSLNFKIRDPRFIKNINNAIQQNLPLIKNDCIYRKPFIKSAAMITVDDWIERAKNIGAGKINFSTI</sequence>
<evidence type="ECO:0000313" key="1">
    <source>
        <dbReference type="EMBL" id="CRF31697.1"/>
    </source>
</evidence>
<dbReference type="OrthoDB" id="308896at2"/>
<dbReference type="AlphaFoldDB" id="A0A0G4K405"/>
<name>A0A0G4K405_9SPIR</name>
<gene>
    <name evidence="1" type="ORF">BRSU_0313</name>
</gene>
<protein>
    <submittedName>
        <fullName evidence="1">CCAAT-box DNA binding protein subunit B</fullName>
    </submittedName>
</protein>
<keyword evidence="2" id="KW-1185">Reference proteome</keyword>
<evidence type="ECO:0000313" key="2">
    <source>
        <dbReference type="Proteomes" id="UP000043763"/>
    </source>
</evidence>
<organism evidence="1 2">
    <name type="scientific">Brachyspira suanatina</name>
    <dbReference type="NCBI Taxonomy" id="381802"/>
    <lineage>
        <taxon>Bacteria</taxon>
        <taxon>Pseudomonadati</taxon>
        <taxon>Spirochaetota</taxon>
        <taxon>Spirochaetia</taxon>
        <taxon>Brachyspirales</taxon>
        <taxon>Brachyspiraceae</taxon>
        <taxon>Brachyspira</taxon>
    </lineage>
</organism>
<reference evidence="2" key="1">
    <citation type="submission" date="2015-04" db="EMBL/GenBank/DDBJ databases">
        <authorList>
            <person name="Mushtaq Mamoona"/>
        </authorList>
    </citation>
    <scope>NUCLEOTIDE SEQUENCE [LARGE SCALE GENOMIC DNA]</scope>
    <source>
        <strain evidence="2">AN4859/03</strain>
    </source>
</reference>
<dbReference type="EMBL" id="CVLB01000001">
    <property type="protein sequence ID" value="CRF31697.1"/>
    <property type="molecule type" value="Genomic_DNA"/>
</dbReference>
<dbReference type="Proteomes" id="UP000043763">
    <property type="component" value="Unassembled WGS sequence"/>
</dbReference>
<accession>A0A0G4K405</accession>
<dbReference type="RefSeq" id="WP_048593460.1">
    <property type="nucleotide sequence ID" value="NZ_CVLB01000001.1"/>
</dbReference>
<proteinExistence type="predicted"/>